<organism evidence="1 2">
    <name type="scientific">Pelobates cultripes</name>
    <name type="common">Western spadefoot toad</name>
    <dbReference type="NCBI Taxonomy" id="61616"/>
    <lineage>
        <taxon>Eukaryota</taxon>
        <taxon>Metazoa</taxon>
        <taxon>Chordata</taxon>
        <taxon>Craniata</taxon>
        <taxon>Vertebrata</taxon>
        <taxon>Euteleostomi</taxon>
        <taxon>Amphibia</taxon>
        <taxon>Batrachia</taxon>
        <taxon>Anura</taxon>
        <taxon>Pelobatoidea</taxon>
        <taxon>Pelobatidae</taxon>
        <taxon>Pelobates</taxon>
    </lineage>
</organism>
<evidence type="ECO:0000313" key="2">
    <source>
        <dbReference type="Proteomes" id="UP001295444"/>
    </source>
</evidence>
<evidence type="ECO:0000313" key="1">
    <source>
        <dbReference type="EMBL" id="CAH2301620.1"/>
    </source>
</evidence>
<gene>
    <name evidence="1" type="ORF">PECUL_23A032267</name>
</gene>
<dbReference type="AlphaFoldDB" id="A0AAD1SHH4"/>
<dbReference type="Proteomes" id="UP001295444">
    <property type="component" value="Chromosome 06"/>
</dbReference>
<reference evidence="1" key="1">
    <citation type="submission" date="2022-03" db="EMBL/GenBank/DDBJ databases">
        <authorList>
            <person name="Alioto T."/>
            <person name="Alioto T."/>
            <person name="Gomez Garrido J."/>
        </authorList>
    </citation>
    <scope>NUCLEOTIDE SEQUENCE</scope>
</reference>
<proteinExistence type="predicted"/>
<accession>A0AAD1SHH4</accession>
<name>A0AAD1SHH4_PELCU</name>
<protein>
    <submittedName>
        <fullName evidence="1">Uncharacterized protein</fullName>
    </submittedName>
</protein>
<sequence>MPWCKQQVLEMHERRGYIILHMVAVFDHSTLLDTRLEVIKGIFPSIPALTPSADRVAKLHKNEEANALIHFLRWKTEPPSITQWINQVEEVRVMEELHWSSRGLRGKYVGI</sequence>
<dbReference type="EMBL" id="OW240917">
    <property type="protein sequence ID" value="CAH2301620.1"/>
    <property type="molecule type" value="Genomic_DNA"/>
</dbReference>
<keyword evidence="2" id="KW-1185">Reference proteome</keyword>